<comment type="subunit">
    <text evidence="11">The RNAP catalytic core consists of 2 alpha, 1 beta, 1 beta' and 1 omega subunit. When a sigma factor is associated with the core the holoenzyme is formed, which can initiate transcription.</text>
</comment>
<keyword evidence="7 11" id="KW-0804">Transcription</keyword>
<dbReference type="NCBIfam" id="NF001579">
    <property type="entry name" value="PRK00392.6-2"/>
    <property type="match status" value="1"/>
</dbReference>
<dbReference type="Proteomes" id="UP000321812">
    <property type="component" value="Unassembled WGS sequence"/>
</dbReference>
<dbReference type="GO" id="GO:0006351">
    <property type="term" value="P:DNA-templated transcription"/>
    <property type="evidence" value="ECO:0007669"/>
    <property type="project" value="UniProtKB-UniRule"/>
</dbReference>
<dbReference type="GO" id="GO:0000428">
    <property type="term" value="C:DNA-directed RNA polymerase complex"/>
    <property type="evidence" value="ECO:0007669"/>
    <property type="project" value="UniProtKB-KW"/>
</dbReference>
<comment type="caution">
    <text evidence="12">The sequence shown here is derived from an EMBL/GenBank/DDBJ whole genome shotgun (WGS) entry which is preliminary data.</text>
</comment>
<protein>
    <recommendedName>
        <fullName evidence="3 11">DNA-directed RNA polymerase subunit omega</fullName>
        <shortName evidence="11">RNAP omega subunit</shortName>
        <ecNumber evidence="2 11">2.7.7.6</ecNumber>
    </recommendedName>
    <alternativeName>
        <fullName evidence="9 11">RNA polymerase omega subunit</fullName>
    </alternativeName>
    <alternativeName>
        <fullName evidence="8 11">Transcriptase subunit omega</fullName>
    </alternativeName>
</protein>
<evidence type="ECO:0000313" key="12">
    <source>
        <dbReference type="EMBL" id="TWO19611.1"/>
    </source>
</evidence>
<dbReference type="EMBL" id="VOAP01000016">
    <property type="protein sequence ID" value="TWO19611.1"/>
    <property type="molecule type" value="Genomic_DNA"/>
</dbReference>
<dbReference type="SMART" id="SM01409">
    <property type="entry name" value="RNA_pol_Rpb6"/>
    <property type="match status" value="1"/>
</dbReference>
<evidence type="ECO:0000256" key="10">
    <source>
        <dbReference type="ARBA" id="ARBA00048552"/>
    </source>
</evidence>
<comment type="function">
    <text evidence="11">Promotes RNA polymerase assembly. Latches the N- and C-terminal regions of the beta' subunit thereby facilitating its interaction with the beta and alpha subunits.</text>
</comment>
<evidence type="ECO:0000256" key="4">
    <source>
        <dbReference type="ARBA" id="ARBA00022478"/>
    </source>
</evidence>
<dbReference type="InterPro" id="IPR036161">
    <property type="entry name" value="RPB6/omega-like_sf"/>
</dbReference>
<comment type="catalytic activity">
    <reaction evidence="10 11">
        <text>RNA(n) + a ribonucleoside 5'-triphosphate = RNA(n+1) + diphosphate</text>
        <dbReference type="Rhea" id="RHEA:21248"/>
        <dbReference type="Rhea" id="RHEA-COMP:14527"/>
        <dbReference type="Rhea" id="RHEA-COMP:17342"/>
        <dbReference type="ChEBI" id="CHEBI:33019"/>
        <dbReference type="ChEBI" id="CHEBI:61557"/>
        <dbReference type="ChEBI" id="CHEBI:140395"/>
        <dbReference type="EC" id="2.7.7.6"/>
    </reaction>
</comment>
<dbReference type="Pfam" id="PF01192">
    <property type="entry name" value="RNA_pol_Rpb6"/>
    <property type="match status" value="1"/>
</dbReference>
<name>A0A562XBV2_CAMHY</name>
<keyword evidence="4 11" id="KW-0240">DNA-directed RNA polymerase</keyword>
<accession>A0A562XBV2</accession>
<dbReference type="Gene3D" id="3.90.940.10">
    <property type="match status" value="1"/>
</dbReference>
<evidence type="ECO:0000256" key="8">
    <source>
        <dbReference type="ARBA" id="ARBA00029924"/>
    </source>
</evidence>
<evidence type="ECO:0000256" key="5">
    <source>
        <dbReference type="ARBA" id="ARBA00022679"/>
    </source>
</evidence>
<dbReference type="GO" id="GO:0003899">
    <property type="term" value="F:DNA-directed RNA polymerase activity"/>
    <property type="evidence" value="ECO:0007669"/>
    <property type="project" value="UniProtKB-UniRule"/>
</dbReference>
<comment type="similarity">
    <text evidence="1 11">Belongs to the RNA polymerase subunit omega family.</text>
</comment>
<dbReference type="AlphaFoldDB" id="A0A562XBV2"/>
<evidence type="ECO:0000256" key="2">
    <source>
        <dbReference type="ARBA" id="ARBA00012418"/>
    </source>
</evidence>
<organism evidence="12 13">
    <name type="scientific">Campylobacter hyointestinalis</name>
    <dbReference type="NCBI Taxonomy" id="198"/>
    <lineage>
        <taxon>Bacteria</taxon>
        <taxon>Pseudomonadati</taxon>
        <taxon>Campylobacterota</taxon>
        <taxon>Epsilonproteobacteria</taxon>
        <taxon>Campylobacterales</taxon>
        <taxon>Campylobacteraceae</taxon>
        <taxon>Campylobacter</taxon>
    </lineage>
</organism>
<proteinExistence type="inferred from homology"/>
<evidence type="ECO:0000313" key="13">
    <source>
        <dbReference type="Proteomes" id="UP000321812"/>
    </source>
</evidence>
<dbReference type="InterPro" id="IPR003716">
    <property type="entry name" value="DNA-dir_RNA_pol_omega"/>
</dbReference>
<evidence type="ECO:0000256" key="3">
    <source>
        <dbReference type="ARBA" id="ARBA00013725"/>
    </source>
</evidence>
<keyword evidence="5 11" id="KW-0808">Transferase</keyword>
<keyword evidence="6 11" id="KW-0548">Nucleotidyltransferase</keyword>
<dbReference type="EC" id="2.7.7.6" evidence="2 11"/>
<reference evidence="12 13" key="1">
    <citation type="submission" date="2019-07" db="EMBL/GenBank/DDBJ databases">
        <title>Rapid identification of Enteric Bacteria from Whole Genome Sequences (WGS) using Average Nucleotide Identity (ANI).</title>
        <authorList>
            <person name="Lane C."/>
        </authorList>
    </citation>
    <scope>NUCLEOTIDE SEQUENCE [LARGE SCALE GENOMIC DNA]</scope>
    <source>
        <strain evidence="12 13">D2411</strain>
    </source>
</reference>
<sequence>MQRTEEIASKALNALDNDRYKLSLLVAKRAEALAQGDAPLVKLDNAKIKFTDIALREIAEGKIALEGLVESNK</sequence>
<evidence type="ECO:0000256" key="1">
    <source>
        <dbReference type="ARBA" id="ARBA00006711"/>
    </source>
</evidence>
<dbReference type="SUPFAM" id="SSF63562">
    <property type="entry name" value="RPB6/omega subunit-like"/>
    <property type="match status" value="1"/>
</dbReference>
<evidence type="ECO:0000256" key="9">
    <source>
        <dbReference type="ARBA" id="ARBA00030998"/>
    </source>
</evidence>
<evidence type="ECO:0000256" key="7">
    <source>
        <dbReference type="ARBA" id="ARBA00023163"/>
    </source>
</evidence>
<dbReference type="InterPro" id="IPR006110">
    <property type="entry name" value="Pol_omega/Rpo6/RPB6"/>
</dbReference>
<dbReference type="RefSeq" id="WP_063997899.1">
    <property type="nucleotide sequence ID" value="NZ_VOAP01000016.1"/>
</dbReference>
<dbReference type="GeneID" id="56510406"/>
<evidence type="ECO:0000256" key="11">
    <source>
        <dbReference type="HAMAP-Rule" id="MF_00366"/>
    </source>
</evidence>
<dbReference type="HAMAP" id="MF_00366">
    <property type="entry name" value="RNApol_bact_RpoZ"/>
    <property type="match status" value="1"/>
</dbReference>
<evidence type="ECO:0000256" key="6">
    <source>
        <dbReference type="ARBA" id="ARBA00022695"/>
    </source>
</evidence>
<gene>
    <name evidence="11" type="primary">rpoZ</name>
    <name evidence="12" type="ORF">YZ82_05825</name>
</gene>
<dbReference type="NCBIfam" id="TIGR00690">
    <property type="entry name" value="rpoZ"/>
    <property type="match status" value="1"/>
</dbReference>
<dbReference type="GO" id="GO:0003677">
    <property type="term" value="F:DNA binding"/>
    <property type="evidence" value="ECO:0007669"/>
    <property type="project" value="UniProtKB-UniRule"/>
</dbReference>